<dbReference type="EMBL" id="CP059851">
    <property type="protein sequence ID" value="QMW22963.1"/>
    <property type="molecule type" value="Genomic_DNA"/>
</dbReference>
<protein>
    <submittedName>
        <fullName evidence="1">PEPxxWA-CTERM sorting domain-containing protein</fullName>
    </submittedName>
</protein>
<dbReference type="NCBIfam" id="TIGR02595">
    <property type="entry name" value="PEP_CTERM"/>
    <property type="match status" value="1"/>
</dbReference>
<evidence type="ECO:0000313" key="2">
    <source>
        <dbReference type="Proteomes" id="UP000515292"/>
    </source>
</evidence>
<name>A0A7G5IHX1_9SPHN</name>
<evidence type="ECO:0000313" key="1">
    <source>
        <dbReference type="EMBL" id="QMW22963.1"/>
    </source>
</evidence>
<dbReference type="KEGG" id="sand:H3309_00145"/>
<dbReference type="NCBIfam" id="NF035944">
    <property type="entry name" value="PEPxxWA-CTERM"/>
    <property type="match status" value="1"/>
</dbReference>
<proteinExistence type="predicted"/>
<gene>
    <name evidence="1" type="ORF">H3309_00145</name>
</gene>
<reference evidence="1 2" key="1">
    <citation type="submission" date="2020-07" db="EMBL/GenBank/DDBJ databases">
        <title>Complete genome sequence for Sandaracinobacter sp. M6.</title>
        <authorList>
            <person name="Tang Y."/>
            <person name="Liu Q."/>
            <person name="Guo Z."/>
            <person name="Lei P."/>
            <person name="Huang B."/>
        </authorList>
    </citation>
    <scope>NUCLEOTIDE SEQUENCE [LARGE SCALE GENOMIC DNA]</scope>
    <source>
        <strain evidence="1 2">M6</strain>
    </source>
</reference>
<dbReference type="AlphaFoldDB" id="A0A7G5IHX1"/>
<keyword evidence="2" id="KW-1185">Reference proteome</keyword>
<accession>A0A7G5IHX1</accession>
<organism evidence="1 2">
    <name type="scientific">Sandaracinobacteroides saxicola</name>
    <dbReference type="NCBI Taxonomy" id="2759707"/>
    <lineage>
        <taxon>Bacteria</taxon>
        <taxon>Pseudomonadati</taxon>
        <taxon>Pseudomonadota</taxon>
        <taxon>Alphaproteobacteria</taxon>
        <taxon>Sphingomonadales</taxon>
        <taxon>Sphingosinicellaceae</taxon>
        <taxon>Sandaracinobacteroides</taxon>
    </lineage>
</organism>
<dbReference type="InterPro" id="IPR013424">
    <property type="entry name" value="Ice-binding_C"/>
</dbReference>
<dbReference type="RefSeq" id="WP_182296353.1">
    <property type="nucleotide sequence ID" value="NZ_CP059851.1"/>
</dbReference>
<sequence length="218" mass="21706">MSRAPDDSHAGIFPPGMGEFVMSLRLAFAAGLLGLVLAPAASARMVAFSGTLTNTNAPAAPGGRCAPALTVSIGPGLGVAEGTSNLGAFVPTNSHCIVPPLPTTYFDGRFSFDFSGGDVLTGTYSGTLSATATPGTFANVQTFIATGGTGRYANTTGSFTGIGNVVFAPGQLPASFETLAGTLAIGAVPEPHSWALLITGFALVGGVLRRRGAAPVAS</sequence>
<dbReference type="Proteomes" id="UP000515292">
    <property type="component" value="Chromosome"/>
</dbReference>